<evidence type="ECO:0000259" key="2">
    <source>
        <dbReference type="SMART" id="SM00867"/>
    </source>
</evidence>
<dbReference type="SMART" id="SM00867">
    <property type="entry name" value="YceI"/>
    <property type="match status" value="1"/>
</dbReference>
<dbReference type="Gene3D" id="2.40.128.110">
    <property type="entry name" value="Lipid/polyisoprenoid-binding, YceI-like"/>
    <property type="match status" value="1"/>
</dbReference>
<organism evidence="3 4">
    <name type="scientific">Ahniella affigens</name>
    <dbReference type="NCBI Taxonomy" id="2021234"/>
    <lineage>
        <taxon>Bacteria</taxon>
        <taxon>Pseudomonadati</taxon>
        <taxon>Pseudomonadota</taxon>
        <taxon>Gammaproteobacteria</taxon>
        <taxon>Lysobacterales</taxon>
        <taxon>Rhodanobacteraceae</taxon>
        <taxon>Ahniella</taxon>
    </lineage>
</organism>
<dbReference type="SUPFAM" id="SSF101874">
    <property type="entry name" value="YceI-like"/>
    <property type="match status" value="1"/>
</dbReference>
<gene>
    <name evidence="3" type="ORF">C7S18_18130</name>
</gene>
<reference evidence="3 4" key="2">
    <citation type="submission" date="2018-03" db="EMBL/GenBank/DDBJ databases">
        <authorList>
            <person name="Keele B.F."/>
        </authorList>
    </citation>
    <scope>NUCLEOTIDE SEQUENCE [LARGE SCALE GENOMIC DNA]</scope>
    <source>
        <strain evidence="3 4">D13</strain>
    </source>
</reference>
<dbReference type="KEGG" id="xba:C7S18_18130"/>
<dbReference type="PANTHER" id="PTHR34406:SF1">
    <property type="entry name" value="PROTEIN YCEI"/>
    <property type="match status" value="1"/>
</dbReference>
<name>A0A2P1PW19_9GAMM</name>
<dbReference type="Proteomes" id="UP000241074">
    <property type="component" value="Chromosome"/>
</dbReference>
<protein>
    <recommendedName>
        <fullName evidence="2">Lipid/polyisoprenoid-binding YceI-like domain-containing protein</fullName>
    </recommendedName>
</protein>
<feature type="chain" id="PRO_5015164897" description="Lipid/polyisoprenoid-binding YceI-like domain-containing protein" evidence="1">
    <location>
        <begin position="26"/>
        <end position="203"/>
    </location>
</feature>
<feature type="domain" description="Lipid/polyisoprenoid-binding YceI-like" evidence="2">
    <location>
        <begin position="30"/>
        <end position="188"/>
    </location>
</feature>
<feature type="signal peptide" evidence="1">
    <location>
        <begin position="1"/>
        <end position="25"/>
    </location>
</feature>
<keyword evidence="1" id="KW-0732">Signal</keyword>
<dbReference type="PANTHER" id="PTHR34406">
    <property type="entry name" value="PROTEIN YCEI"/>
    <property type="match status" value="1"/>
</dbReference>
<dbReference type="OrthoDB" id="1247465at2"/>
<evidence type="ECO:0000313" key="3">
    <source>
        <dbReference type="EMBL" id="AVP98974.1"/>
    </source>
</evidence>
<evidence type="ECO:0000256" key="1">
    <source>
        <dbReference type="SAM" id="SignalP"/>
    </source>
</evidence>
<dbReference type="EMBL" id="CP027860">
    <property type="protein sequence ID" value="AVP98974.1"/>
    <property type="molecule type" value="Genomic_DNA"/>
</dbReference>
<dbReference type="InterPro" id="IPR036761">
    <property type="entry name" value="TTHA0802/YceI-like_sf"/>
</dbReference>
<accession>A0A2P1PW19</accession>
<proteinExistence type="predicted"/>
<sequence length="203" mass="22101">MAGMFRNLVVPFVAVLLTLAGHAAAAATTDWHMTSGSLTFSGTQQGEPFTGTFKAFTVKLKFDPAHPEQSQLDVQIDLRSADSQLEERDAALQSAEWFDTERQPFAQLSATGGKRLTDGRFELPATLIIHAKQKAIAFPFTWTVNGETAKLDSVVHLNRLDFDLGTGDWADPDWVGHDVQVTVSVTFAAMPPEANVKPSPTTE</sequence>
<keyword evidence="4" id="KW-1185">Reference proteome</keyword>
<dbReference type="InterPro" id="IPR007372">
    <property type="entry name" value="Lipid/polyisoprenoid-bd_YceI"/>
</dbReference>
<dbReference type="AlphaFoldDB" id="A0A2P1PW19"/>
<dbReference type="Pfam" id="PF04264">
    <property type="entry name" value="YceI"/>
    <property type="match status" value="1"/>
</dbReference>
<evidence type="ECO:0000313" key="4">
    <source>
        <dbReference type="Proteomes" id="UP000241074"/>
    </source>
</evidence>
<reference evidence="3 4" key="1">
    <citation type="submission" date="2018-03" db="EMBL/GenBank/DDBJ databases">
        <title>Ahniella affigens gen. nov., sp. nov., a gammaproteobacterium isolated from sandy soil near a stream.</title>
        <authorList>
            <person name="Ko Y."/>
            <person name="Kim J.-H."/>
        </authorList>
    </citation>
    <scope>NUCLEOTIDE SEQUENCE [LARGE SCALE GENOMIC DNA]</scope>
    <source>
        <strain evidence="3 4">D13</strain>
    </source>
</reference>